<feature type="non-terminal residue" evidence="1">
    <location>
        <position position="171"/>
    </location>
</feature>
<evidence type="ECO:0000313" key="1">
    <source>
        <dbReference type="EMBL" id="EPS61124.1"/>
    </source>
</evidence>
<gene>
    <name evidence="1" type="ORF">M569_13674</name>
</gene>
<dbReference type="GO" id="GO:0005634">
    <property type="term" value="C:nucleus"/>
    <property type="evidence" value="ECO:0007669"/>
    <property type="project" value="TreeGrafter"/>
</dbReference>
<dbReference type="Proteomes" id="UP000015453">
    <property type="component" value="Unassembled WGS sequence"/>
</dbReference>
<dbReference type="GO" id="GO:0045905">
    <property type="term" value="P:positive regulation of translational termination"/>
    <property type="evidence" value="ECO:0007669"/>
    <property type="project" value="TreeGrafter"/>
</dbReference>
<comment type="caution">
    <text evidence="1">The sequence shown here is derived from an EMBL/GenBank/DDBJ whole genome shotgun (WGS) entry which is preliminary data.</text>
</comment>
<dbReference type="PANTHER" id="PTHR12480">
    <property type="entry name" value="ARGININE DEMETHYLASE AND LYSYL-HYDROXYLASE JMJD"/>
    <property type="match status" value="1"/>
</dbReference>
<protein>
    <submittedName>
        <fullName evidence="1">Uncharacterized protein</fullName>
    </submittedName>
</protein>
<proteinExistence type="predicted"/>
<dbReference type="GO" id="GO:0016706">
    <property type="term" value="F:2-oxoglutarate-dependent dioxygenase activity"/>
    <property type="evidence" value="ECO:0007669"/>
    <property type="project" value="TreeGrafter"/>
</dbReference>
<dbReference type="GO" id="GO:0043565">
    <property type="term" value="F:sequence-specific DNA binding"/>
    <property type="evidence" value="ECO:0007669"/>
    <property type="project" value="TreeGrafter"/>
</dbReference>
<dbReference type="EMBL" id="AUSU01007064">
    <property type="protein sequence ID" value="EPS61124.1"/>
    <property type="molecule type" value="Genomic_DNA"/>
</dbReference>
<accession>S8C396</accession>
<dbReference type="SUPFAM" id="SSF51197">
    <property type="entry name" value="Clavaminate synthase-like"/>
    <property type="match status" value="1"/>
</dbReference>
<organism evidence="1 2">
    <name type="scientific">Genlisea aurea</name>
    <dbReference type="NCBI Taxonomy" id="192259"/>
    <lineage>
        <taxon>Eukaryota</taxon>
        <taxon>Viridiplantae</taxon>
        <taxon>Streptophyta</taxon>
        <taxon>Embryophyta</taxon>
        <taxon>Tracheophyta</taxon>
        <taxon>Spermatophyta</taxon>
        <taxon>Magnoliopsida</taxon>
        <taxon>eudicotyledons</taxon>
        <taxon>Gunneridae</taxon>
        <taxon>Pentapetalae</taxon>
        <taxon>asterids</taxon>
        <taxon>lamiids</taxon>
        <taxon>Lamiales</taxon>
        <taxon>Lentibulariaceae</taxon>
        <taxon>Genlisea</taxon>
    </lineage>
</organism>
<reference evidence="1 2" key="1">
    <citation type="journal article" date="2013" name="BMC Genomics">
        <title>The miniature genome of a carnivorous plant Genlisea aurea contains a low number of genes and short non-coding sequences.</title>
        <authorList>
            <person name="Leushkin E.V."/>
            <person name="Sutormin R.A."/>
            <person name="Nabieva E.R."/>
            <person name="Penin A.A."/>
            <person name="Kondrashov A.S."/>
            <person name="Logacheva M.D."/>
        </authorList>
    </citation>
    <scope>NUCLEOTIDE SEQUENCE [LARGE SCALE GENOMIC DNA]</scope>
</reference>
<dbReference type="AlphaFoldDB" id="S8C396"/>
<sequence>MVLKIGGSVEKVNGRELSYADFAKRYLAGSRPVVLTGITEGWNACKDWVLSDGKPNLRFFSERFGKSRVQVADCGNKEFSDQKRMEMTVAEFIERWIRNPDERSSSFYLKDWHFVKEYPEYVAYCTPIFFLDDWLNLYLDKFHMHDDPESYRERDEISCSDYRFVYMGAKG</sequence>
<evidence type="ECO:0000313" key="2">
    <source>
        <dbReference type="Proteomes" id="UP000015453"/>
    </source>
</evidence>
<dbReference type="OrthoDB" id="424465at2759"/>
<dbReference type="InterPro" id="IPR050910">
    <property type="entry name" value="JMJD6_ArgDemeth/LysHydrox"/>
</dbReference>
<keyword evidence="2" id="KW-1185">Reference proteome</keyword>
<dbReference type="PANTHER" id="PTHR12480:SF6">
    <property type="entry name" value="2-OXOGLUTARATE AND IRON-DEPENDENT OXYGENASE JMJD4"/>
    <property type="match status" value="1"/>
</dbReference>
<name>S8C396_9LAMI</name>
<dbReference type="Gene3D" id="2.60.120.650">
    <property type="entry name" value="Cupin"/>
    <property type="match status" value="1"/>
</dbReference>
<dbReference type="GO" id="GO:0005737">
    <property type="term" value="C:cytoplasm"/>
    <property type="evidence" value="ECO:0007669"/>
    <property type="project" value="TreeGrafter"/>
</dbReference>